<organism evidence="3 4">
    <name type="scientific">Allorhodopirellula solitaria</name>
    <dbReference type="NCBI Taxonomy" id="2527987"/>
    <lineage>
        <taxon>Bacteria</taxon>
        <taxon>Pseudomonadati</taxon>
        <taxon>Planctomycetota</taxon>
        <taxon>Planctomycetia</taxon>
        <taxon>Pirellulales</taxon>
        <taxon>Pirellulaceae</taxon>
        <taxon>Allorhodopirellula</taxon>
    </lineage>
</organism>
<evidence type="ECO:0000313" key="4">
    <source>
        <dbReference type="Proteomes" id="UP000318053"/>
    </source>
</evidence>
<keyword evidence="2" id="KW-0472">Membrane</keyword>
<proteinExistence type="predicted"/>
<reference evidence="3 4" key="1">
    <citation type="submission" date="2019-02" db="EMBL/GenBank/DDBJ databases">
        <title>Deep-cultivation of Planctomycetes and their phenomic and genomic characterization uncovers novel biology.</title>
        <authorList>
            <person name="Wiegand S."/>
            <person name="Jogler M."/>
            <person name="Boedeker C."/>
            <person name="Pinto D."/>
            <person name="Vollmers J."/>
            <person name="Rivas-Marin E."/>
            <person name="Kohn T."/>
            <person name="Peeters S.H."/>
            <person name="Heuer A."/>
            <person name="Rast P."/>
            <person name="Oberbeckmann S."/>
            <person name="Bunk B."/>
            <person name="Jeske O."/>
            <person name="Meyerdierks A."/>
            <person name="Storesund J.E."/>
            <person name="Kallscheuer N."/>
            <person name="Luecker S."/>
            <person name="Lage O.M."/>
            <person name="Pohl T."/>
            <person name="Merkel B.J."/>
            <person name="Hornburger P."/>
            <person name="Mueller R.-W."/>
            <person name="Bruemmer F."/>
            <person name="Labrenz M."/>
            <person name="Spormann A.M."/>
            <person name="Op Den Camp H."/>
            <person name="Overmann J."/>
            <person name="Amann R."/>
            <person name="Jetten M.S.M."/>
            <person name="Mascher T."/>
            <person name="Medema M.H."/>
            <person name="Devos D.P."/>
            <person name="Kaster A.-K."/>
            <person name="Ovreas L."/>
            <person name="Rohde M."/>
            <person name="Galperin M.Y."/>
            <person name="Jogler C."/>
        </authorList>
    </citation>
    <scope>NUCLEOTIDE SEQUENCE [LARGE SCALE GENOMIC DNA]</scope>
    <source>
        <strain evidence="3 4">CA85</strain>
    </source>
</reference>
<keyword evidence="2" id="KW-0812">Transmembrane</keyword>
<protein>
    <submittedName>
        <fullName evidence="3">Uncharacterized protein</fullName>
    </submittedName>
</protein>
<evidence type="ECO:0000256" key="1">
    <source>
        <dbReference type="SAM" id="MobiDB-lite"/>
    </source>
</evidence>
<name>A0A5C5XUT6_9BACT</name>
<dbReference type="Proteomes" id="UP000318053">
    <property type="component" value="Unassembled WGS sequence"/>
</dbReference>
<feature type="transmembrane region" description="Helical" evidence="2">
    <location>
        <begin position="36"/>
        <end position="53"/>
    </location>
</feature>
<dbReference type="AlphaFoldDB" id="A0A5C5XUT6"/>
<keyword evidence="4" id="KW-1185">Reference proteome</keyword>
<evidence type="ECO:0000256" key="2">
    <source>
        <dbReference type="SAM" id="Phobius"/>
    </source>
</evidence>
<dbReference type="OrthoDB" id="285270at2"/>
<sequence length="170" mass="18210">MSDARAFDPPGLPTTGGDQNGRVNGTVPSGKRSGCFWLFLIGPLALIAILVIAGKPQSGTAKTAAEAPMDLPADATDITYYLGNAWPLRCYDFQTSEAAFLQWASDSSMVPAGRSGHQIVAPVLGPSGEIQFEPIPPGNYIYFSWSEDDRGEHAAYDTETGHAYYLAHSR</sequence>
<keyword evidence="2" id="KW-1133">Transmembrane helix</keyword>
<gene>
    <name evidence="3" type="ORF">CA85_19220</name>
</gene>
<dbReference type="EMBL" id="SJPK01000004">
    <property type="protein sequence ID" value="TWT67076.1"/>
    <property type="molecule type" value="Genomic_DNA"/>
</dbReference>
<feature type="region of interest" description="Disordered" evidence="1">
    <location>
        <begin position="1"/>
        <end position="25"/>
    </location>
</feature>
<evidence type="ECO:0000313" key="3">
    <source>
        <dbReference type="EMBL" id="TWT67076.1"/>
    </source>
</evidence>
<comment type="caution">
    <text evidence="3">The sequence shown here is derived from an EMBL/GenBank/DDBJ whole genome shotgun (WGS) entry which is preliminary data.</text>
</comment>
<accession>A0A5C5XUT6</accession>